<name>A0AAD7K0T0_9AGAR</name>
<sequence>MPSRSCGRLNFLSVCFLKLIATFTRYFRPVPPELPLSTLDLHTHPHNAVEIPGVPEDATENEQLVLSSHWQRELDLPRFRDVGKHTKSGAYSDCAQDSPEITASIKAAAFTSLFSVSPILPAQSPLLSMTPLPLVHMSSPTALHSSKLCPSLLDSEHGFEGGDVIPDSRPSLDQAIGELGKRRGFKGAPIFTPAASRRPSFLSLSSAFSPTRSPHPSPSTPRFLPSTPRTPLATVTNRMRTSTTKSPGKSPRSSAIQMEPSVSDELQQCYDLGDPFSVMGESLYIPEIVCASVPFMNLERFEVYWVAPPKKLTVRNHKTFFRAVEAASRTKPNIRDTNIYDMMVYNFQPQAKKIGKKKVRRCAAPLAFFKLPRVTPRPSTATTAVSLVFRGEEPRIRLPCVSFRRECEVLAKQMGSHPTLDFSRTLSPISFWESQEVIVNLLLNTTPPQSVLTRDSADITTDEDVTPTLRQSAVLENLFSMLMDELESSGQVRSAGSTELLSREVWTGAVAV</sequence>
<gene>
    <name evidence="3" type="ORF">DFH07DRAFT_937158</name>
</gene>
<keyword evidence="4" id="KW-1185">Reference proteome</keyword>
<evidence type="ECO:0000256" key="1">
    <source>
        <dbReference type="SAM" id="MobiDB-lite"/>
    </source>
</evidence>
<dbReference type="AlphaFoldDB" id="A0AAD7K0T0"/>
<feature type="region of interest" description="Disordered" evidence="1">
    <location>
        <begin position="205"/>
        <end position="260"/>
    </location>
</feature>
<feature type="chain" id="PRO_5042146485" evidence="2">
    <location>
        <begin position="23"/>
        <end position="512"/>
    </location>
</feature>
<evidence type="ECO:0000313" key="3">
    <source>
        <dbReference type="EMBL" id="KAJ7774568.1"/>
    </source>
</evidence>
<comment type="caution">
    <text evidence="3">The sequence shown here is derived from an EMBL/GenBank/DDBJ whole genome shotgun (WGS) entry which is preliminary data.</text>
</comment>
<dbReference type="EMBL" id="JARJLG010000015">
    <property type="protein sequence ID" value="KAJ7774568.1"/>
    <property type="molecule type" value="Genomic_DNA"/>
</dbReference>
<keyword evidence="2" id="KW-0732">Signal</keyword>
<protein>
    <submittedName>
        <fullName evidence="3">Uncharacterized protein</fullName>
    </submittedName>
</protein>
<feature type="signal peptide" evidence="2">
    <location>
        <begin position="1"/>
        <end position="22"/>
    </location>
</feature>
<accession>A0AAD7K0T0</accession>
<reference evidence="3" key="1">
    <citation type="submission" date="2023-03" db="EMBL/GenBank/DDBJ databases">
        <title>Massive genome expansion in bonnet fungi (Mycena s.s.) driven by repeated elements and novel gene families across ecological guilds.</title>
        <authorList>
            <consortium name="Lawrence Berkeley National Laboratory"/>
            <person name="Harder C.B."/>
            <person name="Miyauchi S."/>
            <person name="Viragh M."/>
            <person name="Kuo A."/>
            <person name="Thoen E."/>
            <person name="Andreopoulos B."/>
            <person name="Lu D."/>
            <person name="Skrede I."/>
            <person name="Drula E."/>
            <person name="Henrissat B."/>
            <person name="Morin E."/>
            <person name="Kohler A."/>
            <person name="Barry K."/>
            <person name="LaButti K."/>
            <person name="Morin E."/>
            <person name="Salamov A."/>
            <person name="Lipzen A."/>
            <person name="Mereny Z."/>
            <person name="Hegedus B."/>
            <person name="Baldrian P."/>
            <person name="Stursova M."/>
            <person name="Weitz H."/>
            <person name="Taylor A."/>
            <person name="Grigoriev I.V."/>
            <person name="Nagy L.G."/>
            <person name="Martin F."/>
            <person name="Kauserud H."/>
        </authorList>
    </citation>
    <scope>NUCLEOTIDE SEQUENCE</scope>
    <source>
        <strain evidence="3">CBHHK188m</strain>
    </source>
</reference>
<proteinExistence type="predicted"/>
<feature type="compositionally biased region" description="Polar residues" evidence="1">
    <location>
        <begin position="227"/>
        <end position="256"/>
    </location>
</feature>
<evidence type="ECO:0000313" key="4">
    <source>
        <dbReference type="Proteomes" id="UP001215280"/>
    </source>
</evidence>
<evidence type="ECO:0000256" key="2">
    <source>
        <dbReference type="SAM" id="SignalP"/>
    </source>
</evidence>
<dbReference type="Proteomes" id="UP001215280">
    <property type="component" value="Unassembled WGS sequence"/>
</dbReference>
<organism evidence="3 4">
    <name type="scientific">Mycena maculata</name>
    <dbReference type="NCBI Taxonomy" id="230809"/>
    <lineage>
        <taxon>Eukaryota</taxon>
        <taxon>Fungi</taxon>
        <taxon>Dikarya</taxon>
        <taxon>Basidiomycota</taxon>
        <taxon>Agaricomycotina</taxon>
        <taxon>Agaricomycetes</taxon>
        <taxon>Agaricomycetidae</taxon>
        <taxon>Agaricales</taxon>
        <taxon>Marasmiineae</taxon>
        <taxon>Mycenaceae</taxon>
        <taxon>Mycena</taxon>
    </lineage>
</organism>